<name>A0A0J8H026_9ALTE</name>
<dbReference type="PATRIC" id="fig|1513271.3.peg.337"/>
<keyword evidence="3" id="KW-1185">Reference proteome</keyword>
<gene>
    <name evidence="2" type="ORF">XM47_01590</name>
</gene>
<reference evidence="2 3" key="1">
    <citation type="submission" date="2015-04" db="EMBL/GenBank/DDBJ databases">
        <title>Draft Genome Sequence of the Novel Agar-Digesting Marine Bacterium Q1.</title>
        <authorList>
            <person name="Li Y."/>
            <person name="Li D."/>
            <person name="Chen G."/>
            <person name="Du Z."/>
        </authorList>
    </citation>
    <scope>NUCLEOTIDE SEQUENCE [LARGE SCALE GENOMIC DNA]</scope>
    <source>
        <strain evidence="2 3">Q1</strain>
    </source>
</reference>
<dbReference type="Proteomes" id="UP000037600">
    <property type="component" value="Unassembled WGS sequence"/>
</dbReference>
<accession>A0A0J8H026</accession>
<sequence>MDIWKSALSTLFACSLVSCGGSGSSNESKLSNSDIQQVKSELANLGYSDFSKMSAQEVQQLQTALRQQGFGTSDIDKLFVALGVGGDSPEQESQSGERDNGEEDNNSELSTNVIDSSLFGYWKAESQDHYVVIGNASFVEYVDKGGCYEAFPYNLVSNQNNKISVSSVADGSISAAALSLEGGSISAELPIGGIQTYSSVTFIPFGMKGCASNNPIRIEIDFRALPQAIRQLDTTYRVNVFFDVNRNGQFDVGDLNVLLVKRANVNTGGTYAEVPTDLSATITLVNEFSDRIASRSNADNAISASVSGNTLTFQADASQAALLANLSSTTPFYVQTNLSYSSPDRTPYPDMTMQDEGPWLWSESSELHLDRFPDNGYADFSAAIYHDALNDQTGEAGWVDIESIKISFN</sequence>
<dbReference type="PROSITE" id="PS51257">
    <property type="entry name" value="PROKAR_LIPOPROTEIN"/>
    <property type="match status" value="1"/>
</dbReference>
<protein>
    <submittedName>
        <fullName evidence="2">Uncharacterized protein</fullName>
    </submittedName>
</protein>
<evidence type="ECO:0000256" key="1">
    <source>
        <dbReference type="SAM" id="MobiDB-lite"/>
    </source>
</evidence>
<dbReference type="OrthoDB" id="6381169at2"/>
<dbReference type="EMBL" id="LAZL01000002">
    <property type="protein sequence ID" value="KMT66834.1"/>
    <property type="molecule type" value="Genomic_DNA"/>
</dbReference>
<dbReference type="AlphaFoldDB" id="A0A0J8H026"/>
<proteinExistence type="predicted"/>
<feature type="region of interest" description="Disordered" evidence="1">
    <location>
        <begin position="86"/>
        <end position="109"/>
    </location>
</feature>
<evidence type="ECO:0000313" key="2">
    <source>
        <dbReference type="EMBL" id="KMT66834.1"/>
    </source>
</evidence>
<organism evidence="2 3">
    <name type="scientific">Catenovulum maritimum</name>
    <dbReference type="NCBI Taxonomy" id="1513271"/>
    <lineage>
        <taxon>Bacteria</taxon>
        <taxon>Pseudomonadati</taxon>
        <taxon>Pseudomonadota</taxon>
        <taxon>Gammaproteobacteria</taxon>
        <taxon>Alteromonadales</taxon>
        <taxon>Alteromonadaceae</taxon>
        <taxon>Catenovulum</taxon>
    </lineage>
</organism>
<comment type="caution">
    <text evidence="2">The sequence shown here is derived from an EMBL/GenBank/DDBJ whole genome shotgun (WGS) entry which is preliminary data.</text>
</comment>
<dbReference type="RefSeq" id="WP_048688616.1">
    <property type="nucleotide sequence ID" value="NZ_KQ130482.1"/>
</dbReference>
<evidence type="ECO:0000313" key="3">
    <source>
        <dbReference type="Proteomes" id="UP000037600"/>
    </source>
</evidence>